<dbReference type="AlphaFoldDB" id="A0A1M5A0B8"/>
<dbReference type="Pfam" id="PF14322">
    <property type="entry name" value="SusD-like_3"/>
    <property type="match status" value="1"/>
</dbReference>
<proteinExistence type="inferred from homology"/>
<dbReference type="STRING" id="288992.SAMN04488522_102536"/>
<evidence type="ECO:0000256" key="5">
    <source>
        <dbReference type="ARBA" id="ARBA00023237"/>
    </source>
</evidence>
<sequence>MLITVALASCKDLVSIPEPIGSVTTKKVFATDAQANSAMAGIYTRMINNALDGNTGTQGFATGMSTIFGGMSANELVTASTGSADYLFNTNRLLADNGSSTKIWVTAYDAVYGANAVIEGIEASVSEKLHDDVRKRLTGEAKFIRAFSYFYLVNFFGEVPMALTIDFNKTVNMKKTPKAEVYAQMIKDLQEAKNLLPDNFSGAAGERILPTKWAATALLARIYLYAGDYSNAAAQASDVISQSALFQLPADLNEVFLKNSQEAIWQLQQGDLPANGKATPEGYTLVANKATIPNNRPFFHMSDELKNDFEMNDQRKTAWTWNETAAGKEVYYPYKYKVGTYNAREGVMTEYYMVMRLAEQYLIRAEARALANQSLNLAIADLNVIRRRAGLDDLPATLSKPEVILAIEHEKEIELFAEWGHRFFDLKRTGRAHDVLSAVPIKQPWNGDNQFLYPIPRTEIIANQNLIQNPGY</sequence>
<dbReference type="InterPro" id="IPR033985">
    <property type="entry name" value="SusD-like_N"/>
</dbReference>
<comment type="similarity">
    <text evidence="2">Belongs to the SusD family.</text>
</comment>
<keyword evidence="5" id="KW-0998">Cell outer membrane</keyword>
<dbReference type="Pfam" id="PF07980">
    <property type="entry name" value="SusD_RagB"/>
    <property type="match status" value="1"/>
</dbReference>
<name>A0A1M5A0B8_9SPHI</name>
<dbReference type="GO" id="GO:0009279">
    <property type="term" value="C:cell outer membrane"/>
    <property type="evidence" value="ECO:0007669"/>
    <property type="project" value="UniProtKB-SubCell"/>
</dbReference>
<evidence type="ECO:0000256" key="4">
    <source>
        <dbReference type="ARBA" id="ARBA00023136"/>
    </source>
</evidence>
<evidence type="ECO:0000313" key="9">
    <source>
        <dbReference type="Proteomes" id="UP000184287"/>
    </source>
</evidence>
<dbReference type="CDD" id="cd08977">
    <property type="entry name" value="SusD"/>
    <property type="match status" value="1"/>
</dbReference>
<dbReference type="Proteomes" id="UP000184287">
    <property type="component" value="Unassembled WGS sequence"/>
</dbReference>
<evidence type="ECO:0000313" key="8">
    <source>
        <dbReference type="EMBL" id="SHF23743.1"/>
    </source>
</evidence>
<evidence type="ECO:0000259" key="6">
    <source>
        <dbReference type="Pfam" id="PF07980"/>
    </source>
</evidence>
<evidence type="ECO:0000256" key="2">
    <source>
        <dbReference type="ARBA" id="ARBA00006275"/>
    </source>
</evidence>
<evidence type="ECO:0000256" key="3">
    <source>
        <dbReference type="ARBA" id="ARBA00022729"/>
    </source>
</evidence>
<dbReference type="SUPFAM" id="SSF48452">
    <property type="entry name" value="TPR-like"/>
    <property type="match status" value="1"/>
</dbReference>
<keyword evidence="9" id="KW-1185">Reference proteome</keyword>
<feature type="domain" description="SusD-like N-terminal" evidence="7">
    <location>
        <begin position="91"/>
        <end position="224"/>
    </location>
</feature>
<dbReference type="Gene3D" id="1.25.40.390">
    <property type="match status" value="1"/>
</dbReference>
<comment type="subcellular location">
    <subcellularLocation>
        <location evidence="1">Cell outer membrane</location>
    </subcellularLocation>
</comment>
<protein>
    <submittedName>
        <fullName evidence="8">SusD family protein</fullName>
    </submittedName>
</protein>
<feature type="domain" description="RagB/SusD" evidence="6">
    <location>
        <begin position="329"/>
        <end position="472"/>
    </location>
</feature>
<dbReference type="EMBL" id="FQUQ01000002">
    <property type="protein sequence ID" value="SHF23743.1"/>
    <property type="molecule type" value="Genomic_DNA"/>
</dbReference>
<gene>
    <name evidence="8" type="ORF">SAMN04488522_102536</name>
</gene>
<reference evidence="9" key="1">
    <citation type="submission" date="2016-11" db="EMBL/GenBank/DDBJ databases">
        <authorList>
            <person name="Varghese N."/>
            <person name="Submissions S."/>
        </authorList>
    </citation>
    <scope>NUCLEOTIDE SEQUENCE [LARGE SCALE GENOMIC DNA]</scope>
    <source>
        <strain evidence="9">DSM 16990</strain>
    </source>
</reference>
<accession>A0A1M5A0B8</accession>
<dbReference type="InterPro" id="IPR012944">
    <property type="entry name" value="SusD_RagB_dom"/>
</dbReference>
<keyword evidence="4" id="KW-0472">Membrane</keyword>
<dbReference type="InterPro" id="IPR011990">
    <property type="entry name" value="TPR-like_helical_dom_sf"/>
</dbReference>
<organism evidence="8 9">
    <name type="scientific">Pedobacter caeni</name>
    <dbReference type="NCBI Taxonomy" id="288992"/>
    <lineage>
        <taxon>Bacteria</taxon>
        <taxon>Pseudomonadati</taxon>
        <taxon>Bacteroidota</taxon>
        <taxon>Sphingobacteriia</taxon>
        <taxon>Sphingobacteriales</taxon>
        <taxon>Sphingobacteriaceae</taxon>
        <taxon>Pedobacter</taxon>
    </lineage>
</organism>
<keyword evidence="3" id="KW-0732">Signal</keyword>
<evidence type="ECO:0000256" key="1">
    <source>
        <dbReference type="ARBA" id="ARBA00004442"/>
    </source>
</evidence>
<evidence type="ECO:0000259" key="7">
    <source>
        <dbReference type="Pfam" id="PF14322"/>
    </source>
</evidence>